<reference evidence="3" key="1">
    <citation type="submission" date="2017-08" db="EMBL/GenBank/DDBJ databases">
        <title>Draft genome sequence of Lactococcus sp. strain Rs-Y01, isolated from the gut of the lower termite Reticulitermes speratus.</title>
        <authorList>
            <person name="Ohkuma M."/>
            <person name="Yuki M."/>
        </authorList>
    </citation>
    <scope>NUCLEOTIDE SEQUENCE [LARGE SCALE GENOMIC DNA]</scope>
    <source>
        <strain evidence="3">Rs-Y01</strain>
    </source>
</reference>
<dbReference type="Proteomes" id="UP000218689">
    <property type="component" value="Unassembled WGS sequence"/>
</dbReference>
<evidence type="ECO:0000313" key="3">
    <source>
        <dbReference type="Proteomes" id="UP000218689"/>
    </source>
</evidence>
<comment type="caution">
    <text evidence="2">The sequence shown here is derived from an EMBL/GenBank/DDBJ whole genome shotgun (WGS) entry which is preliminary data.</text>
</comment>
<dbReference type="RefSeq" id="WP_167373208.1">
    <property type="nucleotide sequence ID" value="NZ_BEDT01000001.1"/>
</dbReference>
<dbReference type="EMBL" id="BEDT01000001">
    <property type="protein sequence ID" value="GAX46805.1"/>
    <property type="molecule type" value="Genomic_DNA"/>
</dbReference>
<evidence type="ECO:0000259" key="1">
    <source>
        <dbReference type="Pfam" id="PF06114"/>
    </source>
</evidence>
<evidence type="ECO:0000313" key="2">
    <source>
        <dbReference type="EMBL" id="GAX46805.1"/>
    </source>
</evidence>
<sequence length="399" mass="45752">MTISKPNFLNAKTVAYKVLEASNVTVFPIPIFDIINQVEQLRVYSYKEMSDLVGISETEVAQKMALSDEGAISTYGKNKILILYNSNVSEKMVERIRFTLAHELGHLFLGHPFATKNSVLSRNSITEIENRVFEIEADFFAKELLAPSFLVSRVDPLSADVVSRKFEISNQSSTYAIENISKSRNNGGWWLNNLNPPAWFSDALQRFNFIDRKNFFGEKARNQSQYLTLERIFKSKYYHFCSNCKSLDINYEHQLNYCAICGSNELEVVTHNNYFQFHETNEQLIEFYVQGDKKEKSMKYKALILDDEGRLTEECPNCKNENLNNNFCSVCGNEIINKCTGLHEENDPFSSIYNVKEKCTGTLKGADRYCCNCGAISTFLENGFLPAWNNISELEELPY</sequence>
<dbReference type="AlphaFoldDB" id="A0A224XAQ4"/>
<proteinExistence type="predicted"/>
<gene>
    <name evidence="2" type="ORF">RsY01_385</name>
</gene>
<organism evidence="2 3">
    <name type="scientific">Pseudolactococcus reticulitermitis</name>
    <dbReference type="NCBI Taxonomy" id="2025039"/>
    <lineage>
        <taxon>Bacteria</taxon>
        <taxon>Bacillati</taxon>
        <taxon>Bacillota</taxon>
        <taxon>Bacilli</taxon>
        <taxon>Lactobacillales</taxon>
        <taxon>Streptococcaceae</taxon>
        <taxon>Pseudolactococcus</taxon>
    </lineage>
</organism>
<name>A0A224XAQ4_9LACT</name>
<dbReference type="Gene3D" id="1.10.10.2910">
    <property type="match status" value="1"/>
</dbReference>
<dbReference type="Pfam" id="PF06114">
    <property type="entry name" value="Peptidase_M78"/>
    <property type="match status" value="1"/>
</dbReference>
<keyword evidence="3" id="KW-1185">Reference proteome</keyword>
<protein>
    <recommendedName>
        <fullName evidence="1">IrrE N-terminal-like domain-containing protein</fullName>
    </recommendedName>
</protein>
<feature type="domain" description="IrrE N-terminal-like" evidence="1">
    <location>
        <begin position="82"/>
        <end position="157"/>
    </location>
</feature>
<dbReference type="InterPro" id="IPR010359">
    <property type="entry name" value="IrrE_HExxH"/>
</dbReference>
<accession>A0A224XAQ4</accession>